<dbReference type="PROSITE" id="PS50097">
    <property type="entry name" value="BTB"/>
    <property type="match status" value="1"/>
</dbReference>
<name>A0AAW2SQ10_9LAMI</name>
<reference evidence="3" key="2">
    <citation type="journal article" date="2024" name="Plant">
        <title>Genomic evolution and insights into agronomic trait innovations of Sesamum species.</title>
        <authorList>
            <person name="Miao H."/>
            <person name="Wang L."/>
            <person name="Qu L."/>
            <person name="Liu H."/>
            <person name="Sun Y."/>
            <person name="Le M."/>
            <person name="Wang Q."/>
            <person name="Wei S."/>
            <person name="Zheng Y."/>
            <person name="Lin W."/>
            <person name="Duan Y."/>
            <person name="Cao H."/>
            <person name="Xiong S."/>
            <person name="Wang X."/>
            <person name="Wei L."/>
            <person name="Li C."/>
            <person name="Ma Q."/>
            <person name="Ju M."/>
            <person name="Zhao R."/>
            <person name="Li G."/>
            <person name="Mu C."/>
            <person name="Tian Q."/>
            <person name="Mei H."/>
            <person name="Zhang T."/>
            <person name="Gao T."/>
            <person name="Zhang H."/>
        </authorList>
    </citation>
    <scope>NUCLEOTIDE SEQUENCE</scope>
    <source>
        <strain evidence="3">KEN1</strain>
    </source>
</reference>
<organism evidence="3">
    <name type="scientific">Sesamum latifolium</name>
    <dbReference type="NCBI Taxonomy" id="2727402"/>
    <lineage>
        <taxon>Eukaryota</taxon>
        <taxon>Viridiplantae</taxon>
        <taxon>Streptophyta</taxon>
        <taxon>Embryophyta</taxon>
        <taxon>Tracheophyta</taxon>
        <taxon>Spermatophyta</taxon>
        <taxon>Magnoliopsida</taxon>
        <taxon>eudicotyledons</taxon>
        <taxon>Gunneridae</taxon>
        <taxon>Pentapetalae</taxon>
        <taxon>asterids</taxon>
        <taxon>lamiids</taxon>
        <taxon>Lamiales</taxon>
        <taxon>Pedaliaceae</taxon>
        <taxon>Sesamum</taxon>
    </lineage>
</organism>
<dbReference type="PANTHER" id="PTHR31060">
    <property type="entry name" value="OSJNBA0011J08.25 PROTEIN-RELATED"/>
    <property type="match status" value="1"/>
</dbReference>
<evidence type="ECO:0000256" key="1">
    <source>
        <dbReference type="ARBA" id="ARBA00004906"/>
    </source>
</evidence>
<gene>
    <name evidence="3" type="ORF">Slati_4420200</name>
</gene>
<dbReference type="AlphaFoldDB" id="A0AAW2SQ10"/>
<evidence type="ECO:0000259" key="2">
    <source>
        <dbReference type="PROSITE" id="PS50097"/>
    </source>
</evidence>
<dbReference type="SMART" id="SM00225">
    <property type="entry name" value="BTB"/>
    <property type="match status" value="1"/>
</dbReference>
<dbReference type="Pfam" id="PF00651">
    <property type="entry name" value="BTB"/>
    <property type="match status" value="1"/>
</dbReference>
<comment type="pathway">
    <text evidence="1">Protein modification; protein ubiquitination.</text>
</comment>
<feature type="domain" description="BTB" evidence="2">
    <location>
        <begin position="18"/>
        <end position="81"/>
    </location>
</feature>
<reference evidence="3" key="1">
    <citation type="submission" date="2020-06" db="EMBL/GenBank/DDBJ databases">
        <authorList>
            <person name="Li T."/>
            <person name="Hu X."/>
            <person name="Zhang T."/>
            <person name="Song X."/>
            <person name="Zhang H."/>
            <person name="Dai N."/>
            <person name="Sheng W."/>
            <person name="Hou X."/>
            <person name="Wei L."/>
        </authorList>
    </citation>
    <scope>NUCLEOTIDE SEQUENCE</scope>
    <source>
        <strain evidence="3">KEN1</strain>
        <tissue evidence="3">Leaf</tissue>
    </source>
</reference>
<evidence type="ECO:0000313" key="3">
    <source>
        <dbReference type="EMBL" id="KAL0394540.1"/>
    </source>
</evidence>
<protein>
    <submittedName>
        <fullName evidence="3">BTB/POZ domain-containing protein</fullName>
    </submittedName>
</protein>
<dbReference type="EMBL" id="JACGWN010000016">
    <property type="protein sequence ID" value="KAL0394540.1"/>
    <property type="molecule type" value="Genomic_DNA"/>
</dbReference>
<proteinExistence type="predicted"/>
<dbReference type="PANTHER" id="PTHR31060:SF7">
    <property type="entry name" value="OS06G0129200 PROTEIN"/>
    <property type="match status" value="1"/>
</dbReference>
<dbReference type="Gene3D" id="3.30.710.10">
    <property type="entry name" value="Potassium Channel Kv1.1, Chain A"/>
    <property type="match status" value="1"/>
</dbReference>
<dbReference type="InterPro" id="IPR000210">
    <property type="entry name" value="BTB/POZ_dom"/>
</dbReference>
<dbReference type="InterPro" id="IPR011333">
    <property type="entry name" value="SKP1/BTB/POZ_sf"/>
</dbReference>
<comment type="caution">
    <text evidence="3">The sequence shown here is derived from an EMBL/GenBank/DDBJ whole genome shotgun (WGS) entry which is preliminary data.</text>
</comment>
<dbReference type="InterPro" id="IPR038920">
    <property type="entry name" value="At3g05675-like"/>
</dbReference>
<dbReference type="SUPFAM" id="SSF54695">
    <property type="entry name" value="POZ domain"/>
    <property type="match status" value="1"/>
</dbReference>
<accession>A0AAW2SQ10</accession>
<sequence>MDEHNDPDLIKFGDSCRSDIVIRLKNRIGRQELFHSHSFILKTKSTYFADTLLDPSSNACIEIECSEVNYDHHLKLLKCLYLPAGSLLDSFDSVRSALGVLQVAAALHCESVVHSCVQYLEAVPWEESEEDEILVVVSQLGPIAMPVLARIQPVDLVGTKSVFISAIRFATSIDGPSPPFGMSLKPQPKNRLSTCLGMTKTCHWLQLIMRYN</sequence>